<reference evidence="2 3" key="1">
    <citation type="submission" date="2019-02" db="EMBL/GenBank/DDBJ databases">
        <title>Deep-cultivation of Planctomycetes and their phenomic and genomic characterization uncovers novel biology.</title>
        <authorList>
            <person name="Wiegand S."/>
            <person name="Jogler M."/>
            <person name="Boedeker C."/>
            <person name="Pinto D."/>
            <person name="Vollmers J."/>
            <person name="Rivas-Marin E."/>
            <person name="Kohn T."/>
            <person name="Peeters S.H."/>
            <person name="Heuer A."/>
            <person name="Rast P."/>
            <person name="Oberbeckmann S."/>
            <person name="Bunk B."/>
            <person name="Jeske O."/>
            <person name="Meyerdierks A."/>
            <person name="Storesund J.E."/>
            <person name="Kallscheuer N."/>
            <person name="Luecker S."/>
            <person name="Lage O.M."/>
            <person name="Pohl T."/>
            <person name="Merkel B.J."/>
            <person name="Hornburger P."/>
            <person name="Mueller R.-W."/>
            <person name="Bruemmer F."/>
            <person name="Labrenz M."/>
            <person name="Spormann A.M."/>
            <person name="Op Den Camp H."/>
            <person name="Overmann J."/>
            <person name="Amann R."/>
            <person name="Jetten M.S.M."/>
            <person name="Mascher T."/>
            <person name="Medema M.H."/>
            <person name="Devos D.P."/>
            <person name="Kaster A.-K."/>
            <person name="Ovreas L."/>
            <person name="Rohde M."/>
            <person name="Galperin M.Y."/>
            <person name="Jogler C."/>
        </authorList>
    </citation>
    <scope>NUCLEOTIDE SEQUENCE [LARGE SCALE GENOMIC DNA]</scope>
    <source>
        <strain evidence="2 3">Pla52n</strain>
    </source>
</reference>
<keyword evidence="3" id="KW-1185">Reference proteome</keyword>
<evidence type="ECO:0000256" key="1">
    <source>
        <dbReference type="SAM" id="SignalP"/>
    </source>
</evidence>
<dbReference type="RefSeq" id="WP_197455144.1">
    <property type="nucleotide sequence ID" value="NZ_CP151726.1"/>
</dbReference>
<feature type="signal peptide" evidence="1">
    <location>
        <begin position="1"/>
        <end position="18"/>
    </location>
</feature>
<proteinExistence type="predicted"/>
<dbReference type="EMBL" id="SJPN01000022">
    <property type="protein sequence ID" value="TWT89454.1"/>
    <property type="molecule type" value="Genomic_DNA"/>
</dbReference>
<protein>
    <recommendedName>
        <fullName evidence="4">DUF1573 domain-containing protein</fullName>
    </recommendedName>
</protein>
<dbReference type="Proteomes" id="UP000320176">
    <property type="component" value="Unassembled WGS sequence"/>
</dbReference>
<evidence type="ECO:0000313" key="2">
    <source>
        <dbReference type="EMBL" id="TWT89454.1"/>
    </source>
</evidence>
<keyword evidence="1" id="KW-0732">Signal</keyword>
<name>A0A5C5ZPP3_9BACT</name>
<evidence type="ECO:0000313" key="3">
    <source>
        <dbReference type="Proteomes" id="UP000320176"/>
    </source>
</evidence>
<gene>
    <name evidence="2" type="ORF">Pla52n_67930</name>
</gene>
<evidence type="ECO:0008006" key="4">
    <source>
        <dbReference type="Google" id="ProtNLM"/>
    </source>
</evidence>
<comment type="caution">
    <text evidence="2">The sequence shown here is derived from an EMBL/GenBank/DDBJ whole genome shotgun (WGS) entry which is preliminary data.</text>
</comment>
<feature type="chain" id="PRO_5023084138" description="DUF1573 domain-containing protein" evidence="1">
    <location>
        <begin position="19"/>
        <end position="360"/>
    </location>
</feature>
<organism evidence="2 3">
    <name type="scientific">Stieleria varia</name>
    <dbReference type="NCBI Taxonomy" id="2528005"/>
    <lineage>
        <taxon>Bacteria</taxon>
        <taxon>Pseudomonadati</taxon>
        <taxon>Planctomycetota</taxon>
        <taxon>Planctomycetia</taxon>
        <taxon>Pirellulales</taxon>
        <taxon>Pirellulaceae</taxon>
        <taxon>Stieleria</taxon>
    </lineage>
</organism>
<dbReference type="AlphaFoldDB" id="A0A5C5ZPP3"/>
<accession>A0A5C5ZPP3</accession>
<sequence length="360" mass="39250" precursor="true">MKPSSVLLRLLLSPILFATLLAGTLSASKDAEEAETLEFTATPEYRSGQYLIDLDAGQLNRNKKYRIKLTIHNATNNNLEFKGVKTSCSCFGADVSALKLDAGSDLLLEFTAPVEKQMKKPSAFWVVFLESSKPSGLEGIQVKVSYNIGGILTFKDARVVLDVDPEKKKNFFTLPLLVTAPVAAENLTTHVAESLGDIKVAIVKKDGSVYLELEVDETKMAGSQQSGEISCIDTLTGIETVCFCVMKRVLPVSVYPGILRARATSDIAFEVTALIRINSEKAEHDGKFDAIVDASFGGKTLRPQVQILSPGVLRVRLTIAKQNLGSLEQGQRLVHWNIKTKDGAYEVSSPIHFSQQSQGE</sequence>